<dbReference type="STRING" id="630390.A0A180GLR9"/>
<feature type="signal peptide" evidence="1">
    <location>
        <begin position="1"/>
        <end position="21"/>
    </location>
</feature>
<sequence length="332" mass="37748">MLYCLLLAVLTVLILSSDTSAQPLIEDTARFGHAGSFNPFKMPDYFTWEPTSGRKTVGQIDHHPGKFEPHGSGKVLIFLELGALRLPDWHTDSAYEILKNLASGENNEVWMYSVKDLKYLDKYMTIPNLNIATEHGAVLRMAGSDVINNAVHTEVPQIKTAMAEIAKRYPIFNIHMLPGVNTVSFRYNKKYHDYFEPVVVADITKMLEQSHRDFTFRLDQIGYGEIKHKESDRGNLIHHLLATKWYSRGIAIGRRDVDEGMFKAMNMANSFGANFHTVIVSESEEQETSAKYKLANTFQVLRLLSDYARRQDNFKYATQTGQIDPIKPPPDS</sequence>
<protein>
    <submittedName>
        <fullName evidence="2 3">Uncharacterized protein</fullName>
    </submittedName>
</protein>
<dbReference type="GO" id="GO:0005992">
    <property type="term" value="P:trehalose biosynthetic process"/>
    <property type="evidence" value="ECO:0007669"/>
    <property type="project" value="InterPro"/>
</dbReference>
<dbReference type="Pfam" id="PF02358">
    <property type="entry name" value="Trehalose_PPase"/>
    <property type="match status" value="1"/>
</dbReference>
<dbReference type="SUPFAM" id="SSF56784">
    <property type="entry name" value="HAD-like"/>
    <property type="match status" value="1"/>
</dbReference>
<keyword evidence="4" id="KW-1185">Reference proteome</keyword>
<dbReference type="OrthoDB" id="2507394at2759"/>
<dbReference type="InterPro" id="IPR036412">
    <property type="entry name" value="HAD-like_sf"/>
</dbReference>
<organism evidence="2">
    <name type="scientific">Puccinia triticina (isolate 1-1 / race 1 (BBBD))</name>
    <name type="common">Brown leaf rust fungus</name>
    <dbReference type="NCBI Taxonomy" id="630390"/>
    <lineage>
        <taxon>Eukaryota</taxon>
        <taxon>Fungi</taxon>
        <taxon>Dikarya</taxon>
        <taxon>Basidiomycota</taxon>
        <taxon>Pucciniomycotina</taxon>
        <taxon>Pucciniomycetes</taxon>
        <taxon>Pucciniales</taxon>
        <taxon>Pucciniaceae</taxon>
        <taxon>Puccinia</taxon>
    </lineage>
</organism>
<name>A0A180GLR9_PUCT1</name>
<reference evidence="3" key="4">
    <citation type="submission" date="2025-05" db="UniProtKB">
        <authorList>
            <consortium name="EnsemblFungi"/>
        </authorList>
    </citation>
    <scope>IDENTIFICATION</scope>
    <source>
        <strain evidence="3">isolate 1-1 / race 1 (BBBD)</strain>
    </source>
</reference>
<proteinExistence type="predicted"/>
<gene>
    <name evidence="2" type="ORF">PTTG_11975</name>
</gene>
<dbReference type="EnsemblFungi" id="PTTG_11975-t43_1">
    <property type="protein sequence ID" value="PTTG_11975-t43_1-p1"/>
    <property type="gene ID" value="PTTG_11975"/>
</dbReference>
<reference evidence="2" key="2">
    <citation type="submission" date="2016-05" db="EMBL/GenBank/DDBJ databases">
        <title>Comparative analysis highlights variable genome content of wheat rusts and divergence of the mating loci.</title>
        <authorList>
            <person name="Cuomo C.A."/>
            <person name="Bakkeren G."/>
            <person name="Szabo L."/>
            <person name="Khalil H."/>
            <person name="Joly D."/>
            <person name="Goldberg J."/>
            <person name="Young S."/>
            <person name="Zeng Q."/>
            <person name="Fellers J."/>
        </authorList>
    </citation>
    <scope>NUCLEOTIDE SEQUENCE [LARGE SCALE GENOMIC DNA]</scope>
    <source>
        <strain evidence="2">1-1 BBBD Race 1</strain>
    </source>
</reference>
<dbReference type="Proteomes" id="UP000005240">
    <property type="component" value="Unassembled WGS sequence"/>
</dbReference>
<feature type="chain" id="PRO_5008110038" evidence="1">
    <location>
        <begin position="22"/>
        <end position="332"/>
    </location>
</feature>
<dbReference type="AlphaFoldDB" id="A0A180GLR9"/>
<reference evidence="2" key="1">
    <citation type="submission" date="2009-11" db="EMBL/GenBank/DDBJ databases">
        <authorList>
            <consortium name="The Broad Institute Genome Sequencing Platform"/>
            <person name="Ward D."/>
            <person name="Feldgarden M."/>
            <person name="Earl A."/>
            <person name="Young S.K."/>
            <person name="Zeng Q."/>
            <person name="Koehrsen M."/>
            <person name="Alvarado L."/>
            <person name="Berlin A."/>
            <person name="Bochicchio J."/>
            <person name="Borenstein D."/>
            <person name="Chapman S.B."/>
            <person name="Chen Z."/>
            <person name="Engels R."/>
            <person name="Freedman E."/>
            <person name="Gellesch M."/>
            <person name="Goldberg J."/>
            <person name="Griggs A."/>
            <person name="Gujja S."/>
            <person name="Heilman E."/>
            <person name="Heiman D."/>
            <person name="Hepburn T."/>
            <person name="Howarth C."/>
            <person name="Jen D."/>
            <person name="Larson L."/>
            <person name="Lewis B."/>
            <person name="Mehta T."/>
            <person name="Park D."/>
            <person name="Pearson M."/>
            <person name="Roberts A."/>
            <person name="Saif S."/>
            <person name="Shea T."/>
            <person name="Shenoy N."/>
            <person name="Sisk P."/>
            <person name="Stolte C."/>
            <person name="Sykes S."/>
            <person name="Thomson T."/>
            <person name="Walk T."/>
            <person name="White J."/>
            <person name="Yandava C."/>
            <person name="Izard J."/>
            <person name="Baranova O.V."/>
            <person name="Blanton J.M."/>
            <person name="Tanner A.C."/>
            <person name="Dewhirst F.E."/>
            <person name="Haas B."/>
            <person name="Nusbaum C."/>
            <person name="Birren B."/>
        </authorList>
    </citation>
    <scope>NUCLEOTIDE SEQUENCE [LARGE SCALE GENOMIC DNA]</scope>
    <source>
        <strain evidence="2">1-1 BBBD Race 1</strain>
    </source>
</reference>
<dbReference type="Gene3D" id="3.30.70.1020">
    <property type="entry name" value="Trehalose-6-phosphate phosphatase related protein, domain 2"/>
    <property type="match status" value="1"/>
</dbReference>
<reference evidence="3 4" key="3">
    <citation type="journal article" date="2017" name="G3 (Bethesda)">
        <title>Comparative analysis highlights variable genome content of wheat rusts and divergence of the mating loci.</title>
        <authorList>
            <person name="Cuomo C.A."/>
            <person name="Bakkeren G."/>
            <person name="Khalil H.B."/>
            <person name="Panwar V."/>
            <person name="Joly D."/>
            <person name="Linning R."/>
            <person name="Sakthikumar S."/>
            <person name="Song X."/>
            <person name="Adiconis X."/>
            <person name="Fan L."/>
            <person name="Goldberg J.M."/>
            <person name="Levin J.Z."/>
            <person name="Young S."/>
            <person name="Zeng Q."/>
            <person name="Anikster Y."/>
            <person name="Bruce M."/>
            <person name="Wang M."/>
            <person name="Yin C."/>
            <person name="McCallum B."/>
            <person name="Szabo L.J."/>
            <person name="Hulbert S."/>
            <person name="Chen X."/>
            <person name="Fellers J.P."/>
        </authorList>
    </citation>
    <scope>NUCLEOTIDE SEQUENCE</scope>
    <source>
        <strain evidence="3">isolate 1-1 / race 1 (BBBD)</strain>
        <strain evidence="4">Isolate 1-1 / race 1 (BBBD)</strain>
    </source>
</reference>
<evidence type="ECO:0000313" key="3">
    <source>
        <dbReference type="EnsemblFungi" id="PTTG_11975-t43_1-p1"/>
    </source>
</evidence>
<dbReference type="InterPro" id="IPR003337">
    <property type="entry name" value="Trehalose_PPase"/>
</dbReference>
<evidence type="ECO:0000256" key="1">
    <source>
        <dbReference type="SAM" id="SignalP"/>
    </source>
</evidence>
<dbReference type="InterPro" id="IPR023214">
    <property type="entry name" value="HAD_sf"/>
</dbReference>
<dbReference type="EMBL" id="ADAS02000048">
    <property type="protein sequence ID" value="OAV93706.1"/>
    <property type="molecule type" value="Genomic_DNA"/>
</dbReference>
<evidence type="ECO:0000313" key="4">
    <source>
        <dbReference type="Proteomes" id="UP000005240"/>
    </source>
</evidence>
<dbReference type="Gene3D" id="3.40.50.1000">
    <property type="entry name" value="HAD superfamily/HAD-like"/>
    <property type="match status" value="1"/>
</dbReference>
<accession>A0A180GLR9</accession>
<keyword evidence="1" id="KW-0732">Signal</keyword>
<dbReference type="VEuPathDB" id="FungiDB:PTTG_11975"/>
<evidence type="ECO:0000313" key="2">
    <source>
        <dbReference type="EMBL" id="OAV93706.1"/>
    </source>
</evidence>